<dbReference type="CDD" id="cd13426">
    <property type="entry name" value="Peptidase_G1"/>
    <property type="match status" value="1"/>
</dbReference>
<dbReference type="Proteomes" id="UP001194468">
    <property type="component" value="Unassembled WGS sequence"/>
</dbReference>
<protein>
    <submittedName>
        <fullName evidence="2">Peptidase A4 family-domain-containing protein</fullName>
    </submittedName>
</protein>
<sequence>MHFSSLLISSFLLASAVLAERPRELRRSLLDLLEKRSNVDVTTNYLAGAVLEQVSDGSFYSVCGTLTIPNLAGVNGVIGDAFVGLDYDHGCDNFFQSGITFGLPTQNDPTYNAWYQWYPDDLQLVPNITMSAGDVLEIEVKISSLNMVAHMNFKNQSKNQTFSLTLLSQYALCLKAAGWFVQAYSDTQLADFGTMAFEDAVATVNGDFPWHPKGATIYGMEQNGQYLTSVSVDEDSVTFKYTGP</sequence>
<dbReference type="PANTHER" id="PTHR37536">
    <property type="entry name" value="PUTATIVE (AFU_ORTHOLOGUE AFUA_3G02970)-RELATED"/>
    <property type="match status" value="1"/>
</dbReference>
<accession>A0AAD4GM17</accession>
<reference evidence="2" key="2">
    <citation type="journal article" date="2020" name="Nat. Commun.">
        <title>Large-scale genome sequencing of mycorrhizal fungi provides insights into the early evolution of symbiotic traits.</title>
        <authorList>
            <person name="Miyauchi S."/>
            <person name="Kiss E."/>
            <person name="Kuo A."/>
            <person name="Drula E."/>
            <person name="Kohler A."/>
            <person name="Sanchez-Garcia M."/>
            <person name="Morin E."/>
            <person name="Andreopoulos B."/>
            <person name="Barry K.W."/>
            <person name="Bonito G."/>
            <person name="Buee M."/>
            <person name="Carver A."/>
            <person name="Chen C."/>
            <person name="Cichocki N."/>
            <person name="Clum A."/>
            <person name="Culley D."/>
            <person name="Crous P.W."/>
            <person name="Fauchery L."/>
            <person name="Girlanda M."/>
            <person name="Hayes R.D."/>
            <person name="Keri Z."/>
            <person name="LaButti K."/>
            <person name="Lipzen A."/>
            <person name="Lombard V."/>
            <person name="Magnuson J."/>
            <person name="Maillard F."/>
            <person name="Murat C."/>
            <person name="Nolan M."/>
            <person name="Ohm R.A."/>
            <person name="Pangilinan J."/>
            <person name="Pereira M.F."/>
            <person name="Perotto S."/>
            <person name="Peter M."/>
            <person name="Pfister S."/>
            <person name="Riley R."/>
            <person name="Sitrit Y."/>
            <person name="Stielow J.B."/>
            <person name="Szollosi G."/>
            <person name="Zifcakova L."/>
            <person name="Stursova M."/>
            <person name="Spatafora J.W."/>
            <person name="Tedersoo L."/>
            <person name="Vaario L.M."/>
            <person name="Yamada A."/>
            <person name="Yan M."/>
            <person name="Wang P."/>
            <person name="Xu J."/>
            <person name="Bruns T."/>
            <person name="Baldrian P."/>
            <person name="Vilgalys R."/>
            <person name="Dunand C."/>
            <person name="Henrissat B."/>
            <person name="Grigoriev I.V."/>
            <person name="Hibbett D."/>
            <person name="Nagy L.G."/>
            <person name="Martin F.M."/>
        </authorList>
    </citation>
    <scope>NUCLEOTIDE SEQUENCE</scope>
    <source>
        <strain evidence="2">BED1</strain>
    </source>
</reference>
<feature type="signal peptide" evidence="1">
    <location>
        <begin position="1"/>
        <end position="19"/>
    </location>
</feature>
<dbReference type="InterPro" id="IPR038656">
    <property type="entry name" value="Peptidase_G1_sf"/>
</dbReference>
<dbReference type="InterPro" id="IPR013320">
    <property type="entry name" value="ConA-like_dom_sf"/>
</dbReference>
<evidence type="ECO:0000313" key="3">
    <source>
        <dbReference type="Proteomes" id="UP001194468"/>
    </source>
</evidence>
<keyword evidence="1" id="KW-0732">Signal</keyword>
<comment type="caution">
    <text evidence="2">The sequence shown here is derived from an EMBL/GenBank/DDBJ whole genome shotgun (WGS) entry which is preliminary data.</text>
</comment>
<evidence type="ECO:0000256" key="1">
    <source>
        <dbReference type="SAM" id="SignalP"/>
    </source>
</evidence>
<evidence type="ECO:0000313" key="2">
    <source>
        <dbReference type="EMBL" id="KAF8452363.1"/>
    </source>
</evidence>
<gene>
    <name evidence="2" type="ORF">L210DRAFT_3499356</name>
</gene>
<dbReference type="PANTHER" id="PTHR37536:SF1">
    <property type="entry name" value="ASPERGILLOPEPSIN, PUTAITVE (AFU_ORTHOLOGUE AFUA_7G01200)"/>
    <property type="match status" value="1"/>
</dbReference>
<reference evidence="2" key="1">
    <citation type="submission" date="2019-10" db="EMBL/GenBank/DDBJ databases">
        <authorList>
            <consortium name="DOE Joint Genome Institute"/>
            <person name="Kuo A."/>
            <person name="Miyauchi S."/>
            <person name="Kiss E."/>
            <person name="Drula E."/>
            <person name="Kohler A."/>
            <person name="Sanchez-Garcia M."/>
            <person name="Andreopoulos B."/>
            <person name="Barry K.W."/>
            <person name="Bonito G."/>
            <person name="Buee M."/>
            <person name="Carver A."/>
            <person name="Chen C."/>
            <person name="Cichocki N."/>
            <person name="Clum A."/>
            <person name="Culley D."/>
            <person name="Crous P.W."/>
            <person name="Fauchery L."/>
            <person name="Girlanda M."/>
            <person name="Hayes R."/>
            <person name="Keri Z."/>
            <person name="LaButti K."/>
            <person name="Lipzen A."/>
            <person name="Lombard V."/>
            <person name="Magnuson J."/>
            <person name="Maillard F."/>
            <person name="Morin E."/>
            <person name="Murat C."/>
            <person name="Nolan M."/>
            <person name="Ohm R."/>
            <person name="Pangilinan J."/>
            <person name="Pereira M."/>
            <person name="Perotto S."/>
            <person name="Peter M."/>
            <person name="Riley R."/>
            <person name="Sitrit Y."/>
            <person name="Stielow B."/>
            <person name="Szollosi G."/>
            <person name="Zifcakova L."/>
            <person name="Stursova M."/>
            <person name="Spatafora J.W."/>
            <person name="Tedersoo L."/>
            <person name="Vaario L.-M."/>
            <person name="Yamada A."/>
            <person name="Yan M."/>
            <person name="Wang P."/>
            <person name="Xu J."/>
            <person name="Bruns T."/>
            <person name="Baldrian P."/>
            <person name="Vilgalys R."/>
            <person name="Henrissat B."/>
            <person name="Grigoriev I.V."/>
            <person name="Hibbett D."/>
            <person name="Nagy L.G."/>
            <person name="Martin F.M."/>
        </authorList>
    </citation>
    <scope>NUCLEOTIDE SEQUENCE</scope>
    <source>
        <strain evidence="2">BED1</strain>
    </source>
</reference>
<organism evidence="2 3">
    <name type="scientific">Boletus edulis BED1</name>
    <dbReference type="NCBI Taxonomy" id="1328754"/>
    <lineage>
        <taxon>Eukaryota</taxon>
        <taxon>Fungi</taxon>
        <taxon>Dikarya</taxon>
        <taxon>Basidiomycota</taxon>
        <taxon>Agaricomycotina</taxon>
        <taxon>Agaricomycetes</taxon>
        <taxon>Agaricomycetidae</taxon>
        <taxon>Boletales</taxon>
        <taxon>Boletineae</taxon>
        <taxon>Boletaceae</taxon>
        <taxon>Boletoideae</taxon>
        <taxon>Boletus</taxon>
    </lineage>
</organism>
<dbReference type="Gene3D" id="2.60.120.700">
    <property type="entry name" value="Peptidase G1"/>
    <property type="match status" value="1"/>
</dbReference>
<keyword evidence="3" id="KW-1185">Reference proteome</keyword>
<dbReference type="Pfam" id="PF01828">
    <property type="entry name" value="Peptidase_A4"/>
    <property type="match status" value="1"/>
</dbReference>
<dbReference type="EMBL" id="WHUW01000001">
    <property type="protein sequence ID" value="KAF8452363.1"/>
    <property type="molecule type" value="Genomic_DNA"/>
</dbReference>
<dbReference type="GO" id="GO:0070007">
    <property type="term" value="F:glutamic-type endopeptidase activity"/>
    <property type="evidence" value="ECO:0007669"/>
    <property type="project" value="InterPro"/>
</dbReference>
<feature type="chain" id="PRO_5042254788" evidence="1">
    <location>
        <begin position="20"/>
        <end position="244"/>
    </location>
</feature>
<name>A0AAD4GM17_BOLED</name>
<dbReference type="InterPro" id="IPR000250">
    <property type="entry name" value="Peptidase_G1"/>
</dbReference>
<proteinExistence type="predicted"/>
<dbReference type="AlphaFoldDB" id="A0AAD4GM17"/>
<dbReference type="GO" id="GO:0006508">
    <property type="term" value="P:proteolysis"/>
    <property type="evidence" value="ECO:0007669"/>
    <property type="project" value="InterPro"/>
</dbReference>
<dbReference type="SUPFAM" id="SSF49899">
    <property type="entry name" value="Concanavalin A-like lectins/glucanases"/>
    <property type="match status" value="1"/>
</dbReference>